<evidence type="ECO:0000256" key="11">
    <source>
        <dbReference type="ARBA" id="ARBA00023053"/>
    </source>
</evidence>
<keyword evidence="18" id="KW-1185">Reference proteome</keyword>
<dbReference type="Pfam" id="PF04277">
    <property type="entry name" value="OAD_gamma"/>
    <property type="match status" value="1"/>
</dbReference>
<keyword evidence="11 16" id="KW-0915">Sodium</keyword>
<dbReference type="GO" id="GO:0036376">
    <property type="term" value="P:sodium ion export across plasma membrane"/>
    <property type="evidence" value="ECO:0007669"/>
    <property type="project" value="InterPro"/>
</dbReference>
<keyword evidence="14 16" id="KW-0739">Sodium transport</keyword>
<dbReference type="HAMAP" id="MF_00404">
    <property type="entry name" value="OadG"/>
    <property type="match status" value="1"/>
</dbReference>
<evidence type="ECO:0000313" key="18">
    <source>
        <dbReference type="Proteomes" id="UP000199227"/>
    </source>
</evidence>
<comment type="similarity">
    <text evidence="4 16">Belongs to the OadG family.</text>
</comment>
<evidence type="ECO:0000256" key="2">
    <source>
        <dbReference type="ARBA" id="ARBA00003002"/>
    </source>
</evidence>
<keyword evidence="13 16" id="KW-0472">Membrane</keyword>
<accession>A0A1I5M5B4</accession>
<organism evidence="17 18">
    <name type="scientific">Hydrogenimonas thermophila</name>
    <dbReference type="NCBI Taxonomy" id="223786"/>
    <lineage>
        <taxon>Bacteria</taxon>
        <taxon>Pseudomonadati</taxon>
        <taxon>Campylobacterota</taxon>
        <taxon>Epsilonproteobacteria</taxon>
        <taxon>Campylobacterales</taxon>
        <taxon>Hydrogenimonadaceae</taxon>
        <taxon>Hydrogenimonas</taxon>
    </lineage>
</organism>
<proteinExistence type="inferred from homology"/>
<dbReference type="AlphaFoldDB" id="A0A1I5M5B4"/>
<dbReference type="EC" id="7.2.4.2" evidence="16"/>
<evidence type="ECO:0000256" key="9">
    <source>
        <dbReference type="ARBA" id="ARBA00022967"/>
    </source>
</evidence>
<dbReference type="GO" id="GO:0005886">
    <property type="term" value="C:plasma membrane"/>
    <property type="evidence" value="ECO:0007669"/>
    <property type="project" value="UniProtKB-SubCell"/>
</dbReference>
<dbReference type="RefSeq" id="WP_092910936.1">
    <property type="nucleotide sequence ID" value="NZ_FOXB01000005.1"/>
</dbReference>
<dbReference type="InterPro" id="IPR005899">
    <property type="entry name" value="Na_pump_deCOase"/>
</dbReference>
<keyword evidence="12 16" id="KW-0406">Ion transport</keyword>
<evidence type="ECO:0000313" key="17">
    <source>
        <dbReference type="EMBL" id="SFP04700.1"/>
    </source>
</evidence>
<evidence type="ECO:0000256" key="4">
    <source>
        <dbReference type="ARBA" id="ARBA00005844"/>
    </source>
</evidence>
<dbReference type="GO" id="GO:0008948">
    <property type="term" value="F:oxaloacetate decarboxylase activity"/>
    <property type="evidence" value="ECO:0007669"/>
    <property type="project" value="UniProtKB-UniRule"/>
</dbReference>
<keyword evidence="9 16" id="KW-1278">Translocase</keyword>
<dbReference type="NCBIfam" id="TIGR01195">
    <property type="entry name" value="oadG_fam"/>
    <property type="match status" value="1"/>
</dbReference>
<evidence type="ECO:0000256" key="1">
    <source>
        <dbReference type="ARBA" id="ARBA00001959"/>
    </source>
</evidence>
<sequence length="76" mass="8410">MENMVAESFKYMILGMGIVFVFLYTMVLVLQLQAKLIAKYFPEKPAEPAGNKSSGLDKKKVAAVIAAIQHHKNLGK</sequence>
<evidence type="ECO:0000256" key="16">
    <source>
        <dbReference type="HAMAP-Rule" id="MF_00404"/>
    </source>
</evidence>
<evidence type="ECO:0000256" key="15">
    <source>
        <dbReference type="ARBA" id="ARBA00048176"/>
    </source>
</evidence>
<comment type="cofactor">
    <cofactor evidence="1 16">
        <name>Na(+)</name>
        <dbReference type="ChEBI" id="CHEBI:29101"/>
    </cofactor>
</comment>
<evidence type="ECO:0000256" key="6">
    <source>
        <dbReference type="ARBA" id="ARBA00022448"/>
    </source>
</evidence>
<evidence type="ECO:0000256" key="3">
    <source>
        <dbReference type="ARBA" id="ARBA00004162"/>
    </source>
</evidence>
<name>A0A1I5M5B4_9BACT</name>
<comment type="function">
    <text evidence="2 16">Catalyzes the decarboxylation of oxaloacetate coupled to Na(+) translocation.</text>
</comment>
<keyword evidence="7 16" id="KW-1003">Cell membrane</keyword>
<evidence type="ECO:0000256" key="5">
    <source>
        <dbReference type="ARBA" id="ARBA00011869"/>
    </source>
</evidence>
<evidence type="ECO:0000256" key="12">
    <source>
        <dbReference type="ARBA" id="ARBA00023065"/>
    </source>
</evidence>
<dbReference type="OrthoDB" id="5344433at2"/>
<keyword evidence="10 16" id="KW-1133">Transmembrane helix</keyword>
<evidence type="ECO:0000256" key="14">
    <source>
        <dbReference type="ARBA" id="ARBA00023201"/>
    </source>
</evidence>
<dbReference type="GO" id="GO:0015081">
    <property type="term" value="F:sodium ion transmembrane transporter activity"/>
    <property type="evidence" value="ECO:0007669"/>
    <property type="project" value="UniProtKB-UniRule"/>
</dbReference>
<dbReference type="STRING" id="223786.SAMN05216234_10514"/>
<evidence type="ECO:0000256" key="7">
    <source>
        <dbReference type="ARBA" id="ARBA00022475"/>
    </source>
</evidence>
<dbReference type="GO" id="GO:0015451">
    <property type="term" value="F:decarboxylation-driven active transmembrane transporter activity"/>
    <property type="evidence" value="ECO:0007669"/>
    <property type="project" value="UniProtKB-EC"/>
</dbReference>
<feature type="transmembrane region" description="Helical" evidence="16">
    <location>
        <begin position="12"/>
        <end position="30"/>
    </location>
</feature>
<dbReference type="InterPro" id="IPR023424">
    <property type="entry name" value="OadG"/>
</dbReference>
<dbReference type="EMBL" id="FOXB01000005">
    <property type="protein sequence ID" value="SFP04700.1"/>
    <property type="molecule type" value="Genomic_DNA"/>
</dbReference>
<dbReference type="Proteomes" id="UP000199227">
    <property type="component" value="Unassembled WGS sequence"/>
</dbReference>
<comment type="subcellular location">
    <subcellularLocation>
        <location evidence="3 16">Cell membrane</location>
        <topology evidence="3 16">Single-pass membrane protein</topology>
    </subcellularLocation>
</comment>
<evidence type="ECO:0000256" key="8">
    <source>
        <dbReference type="ARBA" id="ARBA00022692"/>
    </source>
</evidence>
<comment type="catalytic activity">
    <reaction evidence="15 16">
        <text>oxaloacetate + 2 Na(+)(in) + H(+) = pyruvate + 2 Na(+)(out) + CO2</text>
        <dbReference type="Rhea" id="RHEA:57724"/>
        <dbReference type="ChEBI" id="CHEBI:15361"/>
        <dbReference type="ChEBI" id="CHEBI:15378"/>
        <dbReference type="ChEBI" id="CHEBI:16452"/>
        <dbReference type="ChEBI" id="CHEBI:16526"/>
        <dbReference type="ChEBI" id="CHEBI:29101"/>
        <dbReference type="EC" id="7.2.4.2"/>
    </reaction>
</comment>
<reference evidence="17 18" key="1">
    <citation type="submission" date="2016-10" db="EMBL/GenBank/DDBJ databases">
        <authorList>
            <person name="de Groot N.N."/>
        </authorList>
    </citation>
    <scope>NUCLEOTIDE SEQUENCE [LARGE SCALE GENOMIC DNA]</scope>
    <source>
        <strain evidence="17 18">EP1-55-1</strain>
    </source>
</reference>
<evidence type="ECO:0000256" key="13">
    <source>
        <dbReference type="ARBA" id="ARBA00023136"/>
    </source>
</evidence>
<comment type="subunit">
    <text evidence="5 16">Heterotrimer of an alpha, a beta and a gamma subunit.</text>
</comment>
<protein>
    <recommendedName>
        <fullName evidence="16">Probable oxaloacetate decarboxylase gamma chain</fullName>
        <ecNumber evidence="16">7.2.4.2</ecNumber>
    </recommendedName>
</protein>
<gene>
    <name evidence="16" type="primary">oadG</name>
    <name evidence="17" type="ORF">SAMN05216234_10514</name>
</gene>
<keyword evidence="8 16" id="KW-0812">Transmembrane</keyword>
<evidence type="ECO:0000256" key="10">
    <source>
        <dbReference type="ARBA" id="ARBA00022989"/>
    </source>
</evidence>
<keyword evidence="6 16" id="KW-0813">Transport</keyword>